<accession>A0A1M6HGP5</accession>
<feature type="signal peptide" evidence="1">
    <location>
        <begin position="1"/>
        <end position="20"/>
    </location>
</feature>
<dbReference type="EMBL" id="FQYO01000006">
    <property type="protein sequence ID" value="SHJ21361.1"/>
    <property type="molecule type" value="Genomic_DNA"/>
</dbReference>
<dbReference type="OrthoDB" id="495539at2"/>
<keyword evidence="3" id="KW-1185">Reference proteome</keyword>
<dbReference type="Pfam" id="PF20341">
    <property type="entry name" value="DUF6636"/>
    <property type="match status" value="1"/>
</dbReference>
<evidence type="ECO:0000256" key="1">
    <source>
        <dbReference type="SAM" id="SignalP"/>
    </source>
</evidence>
<dbReference type="Proteomes" id="UP000184292">
    <property type="component" value="Unassembled WGS sequence"/>
</dbReference>
<dbReference type="AlphaFoldDB" id="A0A1M6HGP5"/>
<protein>
    <submittedName>
        <fullName evidence="2">Uncharacterized protein</fullName>
    </submittedName>
</protein>
<proteinExistence type="predicted"/>
<dbReference type="InterPro" id="IPR046576">
    <property type="entry name" value="DUF6636"/>
</dbReference>
<dbReference type="STRING" id="1447782.SAMN05444417_3221"/>
<sequence length="136" mass="14052">MRLTGAAIVVACSLTTAATAQDYLSFQSPSGNIHCMIGAANGGSATCDIFRFTPSFPSRPAWCDGDWGGSFSVSAGSAGSPGCYTDSRYNPTAQILAYGQSISVGAVTCTSRESGMTCVNRGGHGFTLRRAQQSVF</sequence>
<feature type="chain" id="PRO_5012861599" evidence="1">
    <location>
        <begin position="21"/>
        <end position="136"/>
    </location>
</feature>
<keyword evidence="1" id="KW-0732">Signal</keyword>
<evidence type="ECO:0000313" key="3">
    <source>
        <dbReference type="Proteomes" id="UP000184292"/>
    </source>
</evidence>
<evidence type="ECO:0000313" key="2">
    <source>
        <dbReference type="EMBL" id="SHJ21361.1"/>
    </source>
</evidence>
<name>A0A1M6HGP5_9RHOB</name>
<reference evidence="2 3" key="1">
    <citation type="submission" date="2016-11" db="EMBL/GenBank/DDBJ databases">
        <authorList>
            <person name="Jaros S."/>
            <person name="Januszkiewicz K."/>
            <person name="Wedrychowicz H."/>
        </authorList>
    </citation>
    <scope>NUCLEOTIDE SEQUENCE [LARGE SCALE GENOMIC DNA]</scope>
    <source>
        <strain evidence="2 3">DSM 100565</strain>
    </source>
</reference>
<organism evidence="2 3">
    <name type="scientific">Wenxinia saemankumensis</name>
    <dbReference type="NCBI Taxonomy" id="1447782"/>
    <lineage>
        <taxon>Bacteria</taxon>
        <taxon>Pseudomonadati</taxon>
        <taxon>Pseudomonadota</taxon>
        <taxon>Alphaproteobacteria</taxon>
        <taxon>Rhodobacterales</taxon>
        <taxon>Roseobacteraceae</taxon>
        <taxon>Wenxinia</taxon>
    </lineage>
</organism>
<gene>
    <name evidence="2" type="ORF">SAMN05444417_3221</name>
</gene>
<dbReference type="RefSeq" id="WP_073333504.1">
    <property type="nucleotide sequence ID" value="NZ_FQYO01000006.1"/>
</dbReference>